<reference evidence="6 7" key="1">
    <citation type="submission" date="2024-06" db="EMBL/GenBank/DDBJ databases">
        <authorList>
            <person name="Kraege A."/>
            <person name="Thomma B."/>
        </authorList>
    </citation>
    <scope>NUCLEOTIDE SEQUENCE [LARGE SCALE GENOMIC DNA]</scope>
</reference>
<dbReference type="Gene3D" id="1.10.10.60">
    <property type="entry name" value="Homeodomain-like"/>
    <property type="match status" value="1"/>
</dbReference>
<dbReference type="InterPro" id="IPR006447">
    <property type="entry name" value="Myb_dom_plants"/>
</dbReference>
<dbReference type="EMBL" id="CAXHTA020000015">
    <property type="protein sequence ID" value="CAL5226085.1"/>
    <property type="molecule type" value="Genomic_DNA"/>
</dbReference>
<keyword evidence="1" id="KW-0805">Transcription regulation</keyword>
<gene>
    <name evidence="6" type="primary">g8900</name>
    <name evidence="6" type="ORF">VP750_LOCUS7991</name>
</gene>
<dbReference type="NCBIfam" id="TIGR01557">
    <property type="entry name" value="myb_SHAQKYF"/>
    <property type="match status" value="1"/>
</dbReference>
<dbReference type="SUPFAM" id="SSF46689">
    <property type="entry name" value="Homeodomain-like"/>
    <property type="match status" value="1"/>
</dbReference>
<dbReference type="InterPro" id="IPR001005">
    <property type="entry name" value="SANT/Myb"/>
</dbReference>
<comment type="caution">
    <text evidence="6">The sequence shown here is derived from an EMBL/GenBank/DDBJ whole genome shotgun (WGS) entry which is preliminary data.</text>
</comment>
<evidence type="ECO:0000313" key="6">
    <source>
        <dbReference type="EMBL" id="CAL5226085.1"/>
    </source>
</evidence>
<name>A0ABP1G1J1_9CHLO</name>
<dbReference type="Proteomes" id="UP001497392">
    <property type="component" value="Unassembled WGS sequence"/>
</dbReference>
<keyword evidence="2" id="KW-0804">Transcription</keyword>
<dbReference type="PANTHER" id="PTHR31499">
    <property type="entry name" value="MYB FAMILY TRANSCRIPTION FACTOR PHL11"/>
    <property type="match status" value="1"/>
</dbReference>
<feature type="domain" description="HTH myb-type" evidence="5">
    <location>
        <begin position="172"/>
        <end position="232"/>
    </location>
</feature>
<dbReference type="InterPro" id="IPR046955">
    <property type="entry name" value="PHR1-like"/>
</dbReference>
<protein>
    <submittedName>
        <fullName evidence="6">G8900 protein</fullName>
    </submittedName>
</protein>
<dbReference type="PANTHER" id="PTHR31499:SF43">
    <property type="entry name" value="MYB FAMILY TRANSCRIPTION FACTOR APL"/>
    <property type="match status" value="1"/>
</dbReference>
<feature type="region of interest" description="Disordered" evidence="4">
    <location>
        <begin position="248"/>
        <end position="317"/>
    </location>
</feature>
<evidence type="ECO:0000256" key="4">
    <source>
        <dbReference type="SAM" id="MobiDB-lite"/>
    </source>
</evidence>
<evidence type="ECO:0000313" key="7">
    <source>
        <dbReference type="Proteomes" id="UP001497392"/>
    </source>
</evidence>
<sequence length="416" mass="46424">MDCFGRLHDAEGTHGDGATAQDETSNHCLDFWSWLESEFEIDAIQSNETFDWVSPARDGDEMQHMRSSHVQMKPLHPQHHASASKGAPLAHYAQPKGERFMPILDLEGQARVTGAISGFGPDIGLLSSSIQSTLSQNHLALAGLDKQDKLSGSAFTPANKFETQDPSQQPDRKAKLRLRWTPELDSRFVQAMQKLEVSEKATPKSILKLMAVDGLTIYHIKSRLQKYRVDAQHSGRREDMMDAHPTLLKQSKRRRGCHGSSSQPQGCSNRRHKPQSRSFCDNGNRSEPDMGDERLGRDDQGPKEHQAARPCFSTVFSSVNGPKPKLVGSLHGTLLQGGAGQADSSNRKALVPPKVSPFELEPDAARHSLEEALLKHMGMTKKMHEQVEAQRQLQQELQQNRQYIRSLLQKHEEGCP</sequence>
<feature type="compositionally biased region" description="Polar residues" evidence="4">
    <location>
        <begin position="259"/>
        <end position="268"/>
    </location>
</feature>
<proteinExistence type="predicted"/>
<keyword evidence="7" id="KW-1185">Reference proteome</keyword>
<evidence type="ECO:0000256" key="1">
    <source>
        <dbReference type="ARBA" id="ARBA00023015"/>
    </source>
</evidence>
<keyword evidence="3" id="KW-0539">Nucleus</keyword>
<dbReference type="PROSITE" id="PS51294">
    <property type="entry name" value="HTH_MYB"/>
    <property type="match status" value="1"/>
</dbReference>
<accession>A0ABP1G1J1</accession>
<feature type="compositionally biased region" description="Basic and acidic residues" evidence="4">
    <location>
        <begin position="284"/>
        <end position="307"/>
    </location>
</feature>
<dbReference type="InterPro" id="IPR017930">
    <property type="entry name" value="Myb_dom"/>
</dbReference>
<feature type="region of interest" description="Disordered" evidence="4">
    <location>
        <begin position="153"/>
        <end position="173"/>
    </location>
</feature>
<evidence type="ECO:0000256" key="2">
    <source>
        <dbReference type="ARBA" id="ARBA00023163"/>
    </source>
</evidence>
<organism evidence="6 7">
    <name type="scientific">Coccomyxa viridis</name>
    <dbReference type="NCBI Taxonomy" id="1274662"/>
    <lineage>
        <taxon>Eukaryota</taxon>
        <taxon>Viridiplantae</taxon>
        <taxon>Chlorophyta</taxon>
        <taxon>core chlorophytes</taxon>
        <taxon>Trebouxiophyceae</taxon>
        <taxon>Trebouxiophyceae incertae sedis</taxon>
        <taxon>Coccomyxaceae</taxon>
        <taxon>Coccomyxa</taxon>
    </lineage>
</organism>
<dbReference type="Pfam" id="PF00249">
    <property type="entry name" value="Myb_DNA-binding"/>
    <property type="match status" value="1"/>
</dbReference>
<dbReference type="InterPro" id="IPR009057">
    <property type="entry name" value="Homeodomain-like_sf"/>
</dbReference>
<evidence type="ECO:0000259" key="5">
    <source>
        <dbReference type="PROSITE" id="PS51294"/>
    </source>
</evidence>
<evidence type="ECO:0000256" key="3">
    <source>
        <dbReference type="ARBA" id="ARBA00023242"/>
    </source>
</evidence>